<keyword evidence="2" id="KW-1185">Reference proteome</keyword>
<gene>
    <name evidence="1" type="ORF">GO986_16665</name>
</gene>
<organism evidence="1 2">
    <name type="scientific">Deinococcus arboris</name>
    <dbReference type="NCBI Taxonomy" id="2682977"/>
    <lineage>
        <taxon>Bacteria</taxon>
        <taxon>Thermotogati</taxon>
        <taxon>Deinococcota</taxon>
        <taxon>Deinococci</taxon>
        <taxon>Deinococcales</taxon>
        <taxon>Deinococcaceae</taxon>
        <taxon>Deinococcus</taxon>
    </lineage>
</organism>
<dbReference type="Proteomes" id="UP000483286">
    <property type="component" value="Unassembled WGS sequence"/>
</dbReference>
<proteinExistence type="predicted"/>
<dbReference type="AlphaFoldDB" id="A0A7C9MAN1"/>
<name>A0A7C9MAN1_9DEIO</name>
<sequence>MALRLGRPGLTLAWTADPLLRAAAWLRRGEAAAALNDLKGVPSSARSAVLTARALHQLAALEAGAAAQSARRLARAEGDSGGLVAAVALVAEQELLAGTAPYAALRTLAEGLKVAELSGQPADAHLLAVLAAAQARLNPRKAAQTAGKALDRSEARSPARVLALQVLGQPEEAAAQARTGELAPVWWAVMSPPPVPS</sequence>
<accession>A0A7C9MAN1</accession>
<evidence type="ECO:0000313" key="2">
    <source>
        <dbReference type="Proteomes" id="UP000483286"/>
    </source>
</evidence>
<dbReference type="EMBL" id="WQLB01000027">
    <property type="protein sequence ID" value="MVN88379.1"/>
    <property type="molecule type" value="Genomic_DNA"/>
</dbReference>
<protein>
    <submittedName>
        <fullName evidence="1">Uncharacterized protein</fullName>
    </submittedName>
</protein>
<evidence type="ECO:0000313" key="1">
    <source>
        <dbReference type="EMBL" id="MVN88379.1"/>
    </source>
</evidence>
<comment type="caution">
    <text evidence="1">The sequence shown here is derived from an EMBL/GenBank/DDBJ whole genome shotgun (WGS) entry which is preliminary data.</text>
</comment>
<reference evidence="1 2" key="1">
    <citation type="submission" date="2019-12" db="EMBL/GenBank/DDBJ databases">
        <title>Deinococcus sp. HMF7620 Genome sequencing and assembly.</title>
        <authorList>
            <person name="Kang H."/>
            <person name="Kim H."/>
            <person name="Joh K."/>
        </authorList>
    </citation>
    <scope>NUCLEOTIDE SEQUENCE [LARGE SCALE GENOMIC DNA]</scope>
    <source>
        <strain evidence="1 2">HMF7620</strain>
    </source>
</reference>